<sequence>MTSTAKPATIINYDILEDLALFLEQYDQLTHEIQQAQVQLDSSPALDPGSPGYEKREEWRTWLHIQIQSKQKAREKLVTALRDQHIQIENLPE</sequence>
<evidence type="ECO:0000313" key="1">
    <source>
        <dbReference type="EMBL" id="QQG66286.1"/>
    </source>
</evidence>
<keyword evidence="2" id="KW-1185">Reference proteome</keyword>
<evidence type="ECO:0000313" key="2">
    <source>
        <dbReference type="Proteomes" id="UP000596092"/>
    </source>
</evidence>
<dbReference type="EMBL" id="CP054140">
    <property type="protein sequence ID" value="QQG66286.1"/>
    <property type="molecule type" value="Genomic_DNA"/>
</dbReference>
<proteinExistence type="predicted"/>
<reference evidence="1 2" key="1">
    <citation type="submission" date="2020-05" db="EMBL/GenBank/DDBJ databases">
        <title>Complete genome of Desulfobulbus oligotrophicus.</title>
        <authorList>
            <person name="Podar M."/>
        </authorList>
    </citation>
    <scope>NUCLEOTIDE SEQUENCE [LARGE SCALE GENOMIC DNA]</scope>
    <source>
        <strain evidence="1 2">Prop6</strain>
    </source>
</reference>
<name>A0A7T5VEG2_9BACT</name>
<dbReference type="KEGG" id="dog:HP555_10645"/>
<dbReference type="RefSeq" id="WP_199262310.1">
    <property type="nucleotide sequence ID" value="NZ_CP054140.1"/>
</dbReference>
<protein>
    <submittedName>
        <fullName evidence="1">Uncharacterized protein</fullName>
    </submittedName>
</protein>
<gene>
    <name evidence="1" type="ORF">HP555_10645</name>
</gene>
<organism evidence="1 2">
    <name type="scientific">Desulfobulbus oligotrophicus</name>
    <dbReference type="NCBI Taxonomy" id="1909699"/>
    <lineage>
        <taxon>Bacteria</taxon>
        <taxon>Pseudomonadati</taxon>
        <taxon>Thermodesulfobacteriota</taxon>
        <taxon>Desulfobulbia</taxon>
        <taxon>Desulfobulbales</taxon>
        <taxon>Desulfobulbaceae</taxon>
        <taxon>Desulfobulbus</taxon>
    </lineage>
</organism>
<accession>A0A7T5VEG2</accession>
<dbReference type="Proteomes" id="UP000596092">
    <property type="component" value="Chromosome"/>
</dbReference>
<dbReference type="AlphaFoldDB" id="A0A7T5VEG2"/>